<feature type="compositionally biased region" description="Basic residues" evidence="2">
    <location>
        <begin position="284"/>
        <end position="296"/>
    </location>
</feature>
<dbReference type="GO" id="GO:0006897">
    <property type="term" value="P:endocytosis"/>
    <property type="evidence" value="ECO:0007669"/>
    <property type="project" value="TreeGrafter"/>
</dbReference>
<name>A0A1L9SZU0_9EURO</name>
<feature type="region of interest" description="Disordered" evidence="2">
    <location>
        <begin position="1"/>
        <end position="21"/>
    </location>
</feature>
<comment type="similarity">
    <text evidence="1">Belongs to the HEATR5 family.</text>
</comment>
<protein>
    <recommendedName>
        <fullName evidence="3">LAA1-like C-terminal TPR repeats domain-containing protein</fullName>
    </recommendedName>
</protein>
<dbReference type="GO" id="GO:0030139">
    <property type="term" value="C:endocytic vesicle"/>
    <property type="evidence" value="ECO:0007669"/>
    <property type="project" value="TreeGrafter"/>
</dbReference>
<evidence type="ECO:0000313" key="5">
    <source>
        <dbReference type="Proteomes" id="UP000184356"/>
    </source>
</evidence>
<proteinExistence type="inferred from homology"/>
<accession>A0A1L9SZU0</accession>
<dbReference type="InterPro" id="IPR016024">
    <property type="entry name" value="ARM-type_fold"/>
</dbReference>
<feature type="domain" description="LAA1-like C-terminal TPR repeats" evidence="3">
    <location>
        <begin position="1877"/>
        <end position="2044"/>
    </location>
</feature>
<keyword evidence="5" id="KW-1185">Reference proteome</keyword>
<dbReference type="VEuPathDB" id="FungiDB:ASPSYDRAFT_95490"/>
<dbReference type="STRING" id="1036612.A0A1L9SZU0"/>
<dbReference type="GeneID" id="63769195"/>
<sequence>MSSAEVARPSSDTHTTNDAAPRAELDITKLHALPSEQQGLYLLTFTSDLVQHISDLDKAQVCAEQKFLKQELFKVLTLSSPVITRVIRNNLGRCFGAIFTKGDRGILFETVTELLGVLNAGKNEADLRTKFAAAHCLGDVFTTAGESVFAQAGAVVTSLLKLLKPSSNHTGCRGSVFSVLRKVVGGTGVPVDEGTARDIWKQARNAAVGDKSTFVQVHACRCLEHLLHTTPYFNNANDFETLKTVVWKVIDSQLAPVRHAAATCLARALTKLHAKDSQVMPAPKPKKAKRQSKKPGPRPGEDEDEAEVSESSAPAAPKKSEARLFFLLPDLLRQLSSQYLRSTTSNRARAGIAVCYKHVLRILGDKLVEERYDQIANHLLFDLLNHPMVTYNRFRLLMTRKVVGSILEETVGRDSLRENSRLTAAKWLINDILKDYPQVMQERREPSKYTLTSALSALSSLISSLGSAFASLAESCRDALLQVLAHPSYTVQVHTAHCLRTFVLACPFQLLSCVTICLNSLNREVGQLSTPRQSPRRCVGYANGMSAMLSTSRLQPLYGSVEVYSRVFTQATDLLKTSSNSELRAASTQIQVAWILIGGLMPLGPSFVKIHLSQLMLLWKNALPKHLSQENSAKKGYLEMSFLAHVRECALGALLAFMEFNGKVITADGARRIATMLQNTVEFIDEIPRQKGVMDISQRLHPSLQLHDIETMVRRRVLQCFAKLLHAHPLSHADVISQSSLLSLAISSFADPDATQANPLESSIAASTAQFENLWDLCDNFGFGVTGLAREYVRSTLSGKHEGESGPAWSAVESTDQVVDDALIFPICQASEHDSVLLYSTRQGDRLSADPQSTGVVNAAIELFSVAIALHAPKVQESSVEQIATYLSSTGLQRNPGRKAAMVVNISVALLQALKIAVRENGPAAGKLSPTTEKVLQELIQKFVIDPDPIVRTVGVEALGRLCETSGNAFTNAQINWVVDTIVANREPNARAGCAAALGCIHSQIGGMAAGLHLKTIVGVLMSLCNDSHPVVHFWALGGLEKVANSAGLTFSPFVSSTLGMLAQLYNADSHNVEAETLATSNIEMSYLTPVVVSRCIDSLINVLGPDLQDIAKTRNLILTLLRQFQLEENPALVTESSRCLDHLSLYAPGYIDFSGYVRRLQSELSAQDPLMRDVAIQALTNLMKRGATAVINAASPALQEEIWLAFDDNPNNTILKSMIQDWLQQTALSETEIWVQRCHDTLTKTRLKVEDIPPISGIKPTATDLPDDEVAGFASAIAGAGQEDSTGAVAGQELLKWQTRNFVMSCLSELLQLVQEAILPDQTIPAELALQQKVGDIVRMAFSASTANVVELRVWGLKILDQVLKMFGKTPDPDFAEASLLEQYQAQIGSALTPAFAVDSSPELASEAINVSATFIATGIVTNVERMGRILKLLVLGLENFSANPDTTEIGDLKGLNSNAKVMVKMALYAAWARLQIASIEHEYLNEVVQPYLLRLTPLWLSSLREYARLRFEPDISGSLGTAPESGDLDEVYAALNRETLLKFYQETWLSLVDAIAGLVERDIDFVFDALDGKARIEEPEKPENDDDGLTNGKPKGKGHDINYRDEPVAFFFVLFGLAFEALVDQSTSAAQRMEILQALKRILRPIISGNAIYQDAIFSETMDSLDRLALTEGTAIQNVIVEIARNLALDHPSAKAGEDRSDHLSDDIEQLFELTRSIILVLAGLLPNLRESTTIARFNVGSDDALALIRLSLSSLVNVASIFPSIIRNDLNACILHIFSTILATGLCQQEVVPQALPTFKHFIQSISHQKEGSDSPENQSVVSHQLRGYLVRVLTTLTIAQRRESESSLPCAKNTLLMITILLTTGGHLIPPHDPILSQILNELLDCLQDVGLASVAAGCIRSILVSPTPKSTTDQVIARYLMPRLISFLVGTPSESGEVANDPENSRTIIARTLVACVTGANIFAVEEMPTAISLVMSCLLARAKREGQSVHKETAGYLLELAKTNQVVFRALVTTMNPESKGLLEEVLRSADVGSGSAASREGQDGAQAGAQQSMPSIALRFDF</sequence>
<dbReference type="InterPro" id="IPR057981">
    <property type="entry name" value="TPR_LAA1-like_C"/>
</dbReference>
<dbReference type="EMBL" id="KV878600">
    <property type="protein sequence ID" value="OJJ52688.1"/>
    <property type="molecule type" value="Genomic_DNA"/>
</dbReference>
<dbReference type="OrthoDB" id="192608at2759"/>
<dbReference type="InterPro" id="IPR011989">
    <property type="entry name" value="ARM-like"/>
</dbReference>
<dbReference type="Gene3D" id="1.25.10.10">
    <property type="entry name" value="Leucine-rich Repeat Variant"/>
    <property type="match status" value="3"/>
</dbReference>
<feature type="region of interest" description="Disordered" evidence="2">
    <location>
        <begin position="275"/>
        <end position="316"/>
    </location>
</feature>
<evidence type="ECO:0000256" key="2">
    <source>
        <dbReference type="SAM" id="MobiDB-lite"/>
    </source>
</evidence>
<evidence type="ECO:0000256" key="1">
    <source>
        <dbReference type="ARBA" id="ARBA00008304"/>
    </source>
</evidence>
<reference evidence="5" key="1">
    <citation type="journal article" date="2017" name="Genome Biol.">
        <title>Comparative genomics reveals high biological diversity and specific adaptations in the industrially and medically important fungal genus Aspergillus.</title>
        <authorList>
            <person name="de Vries R.P."/>
            <person name="Riley R."/>
            <person name="Wiebenga A."/>
            <person name="Aguilar-Osorio G."/>
            <person name="Amillis S."/>
            <person name="Uchima C.A."/>
            <person name="Anderluh G."/>
            <person name="Asadollahi M."/>
            <person name="Askin M."/>
            <person name="Barry K."/>
            <person name="Battaglia E."/>
            <person name="Bayram O."/>
            <person name="Benocci T."/>
            <person name="Braus-Stromeyer S.A."/>
            <person name="Caldana C."/>
            <person name="Canovas D."/>
            <person name="Cerqueira G.C."/>
            <person name="Chen F."/>
            <person name="Chen W."/>
            <person name="Choi C."/>
            <person name="Clum A."/>
            <person name="Dos Santos R.A."/>
            <person name="Damasio A.R."/>
            <person name="Diallinas G."/>
            <person name="Emri T."/>
            <person name="Fekete E."/>
            <person name="Flipphi M."/>
            <person name="Freyberg S."/>
            <person name="Gallo A."/>
            <person name="Gournas C."/>
            <person name="Habgood R."/>
            <person name="Hainaut M."/>
            <person name="Harispe M.L."/>
            <person name="Henrissat B."/>
            <person name="Hilden K.S."/>
            <person name="Hope R."/>
            <person name="Hossain A."/>
            <person name="Karabika E."/>
            <person name="Karaffa L."/>
            <person name="Karanyi Z."/>
            <person name="Krasevec N."/>
            <person name="Kuo A."/>
            <person name="Kusch H."/>
            <person name="LaButti K."/>
            <person name="Lagendijk E.L."/>
            <person name="Lapidus A."/>
            <person name="Levasseur A."/>
            <person name="Lindquist E."/>
            <person name="Lipzen A."/>
            <person name="Logrieco A.F."/>
            <person name="MacCabe A."/>
            <person name="Maekelae M.R."/>
            <person name="Malavazi I."/>
            <person name="Melin P."/>
            <person name="Meyer V."/>
            <person name="Mielnichuk N."/>
            <person name="Miskei M."/>
            <person name="Molnar A.P."/>
            <person name="Mule G."/>
            <person name="Ngan C.Y."/>
            <person name="Orejas M."/>
            <person name="Orosz E."/>
            <person name="Ouedraogo J.P."/>
            <person name="Overkamp K.M."/>
            <person name="Park H.-S."/>
            <person name="Perrone G."/>
            <person name="Piumi F."/>
            <person name="Punt P.J."/>
            <person name="Ram A.F."/>
            <person name="Ramon A."/>
            <person name="Rauscher S."/>
            <person name="Record E."/>
            <person name="Riano-Pachon D.M."/>
            <person name="Robert V."/>
            <person name="Roehrig J."/>
            <person name="Ruller R."/>
            <person name="Salamov A."/>
            <person name="Salih N.S."/>
            <person name="Samson R.A."/>
            <person name="Sandor E."/>
            <person name="Sanguinetti M."/>
            <person name="Schuetze T."/>
            <person name="Sepcic K."/>
            <person name="Shelest E."/>
            <person name="Sherlock G."/>
            <person name="Sophianopoulou V."/>
            <person name="Squina F.M."/>
            <person name="Sun H."/>
            <person name="Susca A."/>
            <person name="Todd R.B."/>
            <person name="Tsang A."/>
            <person name="Unkles S.E."/>
            <person name="van de Wiele N."/>
            <person name="van Rossen-Uffink D."/>
            <person name="Oliveira J.V."/>
            <person name="Vesth T.C."/>
            <person name="Visser J."/>
            <person name="Yu J.-H."/>
            <person name="Zhou M."/>
            <person name="Andersen M.R."/>
            <person name="Archer D.B."/>
            <person name="Baker S.E."/>
            <person name="Benoit I."/>
            <person name="Brakhage A.A."/>
            <person name="Braus G.H."/>
            <person name="Fischer R."/>
            <person name="Frisvad J.C."/>
            <person name="Goldman G.H."/>
            <person name="Houbraken J."/>
            <person name="Oakley B."/>
            <person name="Pocsi I."/>
            <person name="Scazzocchio C."/>
            <person name="Seiboth B."/>
            <person name="vanKuyk P.A."/>
            <person name="Wortman J."/>
            <person name="Dyer P.S."/>
            <person name="Grigoriev I.V."/>
        </authorList>
    </citation>
    <scope>NUCLEOTIDE SEQUENCE [LARGE SCALE GENOMIC DNA]</scope>
    <source>
        <strain evidence="5">CBS 593.65</strain>
    </source>
</reference>
<dbReference type="SUPFAM" id="SSF48371">
    <property type="entry name" value="ARM repeat"/>
    <property type="match status" value="2"/>
</dbReference>
<evidence type="ECO:0000313" key="4">
    <source>
        <dbReference type="EMBL" id="OJJ52688.1"/>
    </source>
</evidence>
<feature type="region of interest" description="Disordered" evidence="2">
    <location>
        <begin position="1578"/>
        <end position="1600"/>
    </location>
</feature>
<dbReference type="GO" id="GO:0005829">
    <property type="term" value="C:cytosol"/>
    <property type="evidence" value="ECO:0007669"/>
    <property type="project" value="GOC"/>
</dbReference>
<dbReference type="RefSeq" id="XP_040696494.1">
    <property type="nucleotide sequence ID" value="XM_040853122.1"/>
</dbReference>
<dbReference type="Pfam" id="PF25468">
    <property type="entry name" value="HEAT_HEATR5A"/>
    <property type="match status" value="1"/>
</dbReference>
<dbReference type="InterPro" id="IPR046837">
    <property type="entry name" value="Laa1/Sip1/HEATR5-like_HEAT"/>
</dbReference>
<dbReference type="Pfam" id="PF20210">
    <property type="entry name" value="Laa1_Sip1_HTR5"/>
    <property type="match status" value="1"/>
</dbReference>
<dbReference type="Proteomes" id="UP000184356">
    <property type="component" value="Unassembled WGS sequence"/>
</dbReference>
<dbReference type="FunFam" id="1.25.10.10:FF:000645">
    <property type="entry name" value="HEAT repeat protein"/>
    <property type="match status" value="1"/>
</dbReference>
<dbReference type="GO" id="GO:0016020">
    <property type="term" value="C:membrane"/>
    <property type="evidence" value="ECO:0007669"/>
    <property type="project" value="TreeGrafter"/>
</dbReference>
<dbReference type="PANTHER" id="PTHR21663:SF0">
    <property type="entry name" value="HEAT REPEAT-CONTAINING PROTEIN 5B"/>
    <property type="match status" value="1"/>
</dbReference>
<dbReference type="FunFam" id="1.25.10.10:FF:000886">
    <property type="entry name" value="HEAT repeat protein"/>
    <property type="match status" value="1"/>
</dbReference>
<dbReference type="GO" id="GO:0042147">
    <property type="term" value="P:retrograde transport, endosome to Golgi"/>
    <property type="evidence" value="ECO:0007669"/>
    <property type="project" value="TreeGrafter"/>
</dbReference>
<dbReference type="Pfam" id="PF25808">
    <property type="entry name" value="TPR_LAA1_C"/>
    <property type="match status" value="1"/>
</dbReference>
<dbReference type="PANTHER" id="PTHR21663">
    <property type="entry name" value="HYPOTHETICAL HEAT DOMAIN-CONTAINING"/>
    <property type="match status" value="1"/>
</dbReference>
<dbReference type="FunFam" id="1.25.10.10:FF:000745">
    <property type="entry name" value="Chromosome 7, whole genome shotgun sequence"/>
    <property type="match status" value="1"/>
</dbReference>
<evidence type="ECO:0000259" key="3">
    <source>
        <dbReference type="Pfam" id="PF25808"/>
    </source>
</evidence>
<gene>
    <name evidence="4" type="ORF">ASPSYDRAFT_95490</name>
</gene>
<dbReference type="InterPro" id="IPR040108">
    <property type="entry name" value="Laa1/Sip1/HEATR5"/>
</dbReference>
<dbReference type="GO" id="GO:0005794">
    <property type="term" value="C:Golgi apparatus"/>
    <property type="evidence" value="ECO:0007669"/>
    <property type="project" value="TreeGrafter"/>
</dbReference>
<organism evidence="4 5">
    <name type="scientific">Aspergillus sydowii CBS 593.65</name>
    <dbReference type="NCBI Taxonomy" id="1036612"/>
    <lineage>
        <taxon>Eukaryota</taxon>
        <taxon>Fungi</taxon>
        <taxon>Dikarya</taxon>
        <taxon>Ascomycota</taxon>
        <taxon>Pezizomycotina</taxon>
        <taxon>Eurotiomycetes</taxon>
        <taxon>Eurotiomycetidae</taxon>
        <taxon>Eurotiales</taxon>
        <taxon>Aspergillaceae</taxon>
        <taxon>Aspergillus</taxon>
        <taxon>Aspergillus subgen. Nidulantes</taxon>
    </lineage>
</organism>
<dbReference type="GO" id="GO:0008104">
    <property type="term" value="P:intracellular protein localization"/>
    <property type="evidence" value="ECO:0007669"/>
    <property type="project" value="TreeGrafter"/>
</dbReference>